<organism evidence="3 4">
    <name type="scientific">Shewanella sairae</name>
    <dbReference type="NCBI Taxonomy" id="190310"/>
    <lineage>
        <taxon>Bacteria</taxon>
        <taxon>Pseudomonadati</taxon>
        <taxon>Pseudomonadota</taxon>
        <taxon>Gammaproteobacteria</taxon>
        <taxon>Alteromonadales</taxon>
        <taxon>Shewanellaceae</taxon>
        <taxon>Shewanella</taxon>
    </lineage>
</organism>
<feature type="domain" description="Arylsulfotransferase N-terminal" evidence="2">
    <location>
        <begin position="37"/>
        <end position="124"/>
    </location>
</feature>
<dbReference type="InterPro" id="IPR038477">
    <property type="entry name" value="ASST_N_sf"/>
</dbReference>
<proteinExistence type="predicted"/>
<name>A0ABQ4PDF6_9GAMM</name>
<dbReference type="InterPro" id="IPR053143">
    <property type="entry name" value="Arylsulfate_ST"/>
</dbReference>
<dbReference type="EMBL" id="BPEY01000029">
    <property type="protein sequence ID" value="GIU45575.1"/>
    <property type="molecule type" value="Genomic_DNA"/>
</dbReference>
<dbReference type="PANTHER" id="PTHR35340:SF10">
    <property type="entry name" value="CYTOPLASMIC PROTEIN"/>
    <property type="match status" value="1"/>
</dbReference>
<evidence type="ECO:0000313" key="3">
    <source>
        <dbReference type="EMBL" id="GIU45575.1"/>
    </source>
</evidence>
<dbReference type="Pfam" id="PF05935">
    <property type="entry name" value="Arylsulfotrans"/>
    <property type="match status" value="1"/>
</dbReference>
<feature type="chain" id="PRO_5046691286" evidence="1">
    <location>
        <begin position="21"/>
        <end position="586"/>
    </location>
</feature>
<dbReference type="PANTHER" id="PTHR35340">
    <property type="entry name" value="PQQ ENZYME REPEAT PROTEIN-RELATED"/>
    <property type="match status" value="1"/>
</dbReference>
<evidence type="ECO:0000313" key="4">
    <source>
        <dbReference type="Proteomes" id="UP000887104"/>
    </source>
</evidence>
<accession>A0ABQ4PDF6</accession>
<evidence type="ECO:0000256" key="1">
    <source>
        <dbReference type="SAM" id="SignalP"/>
    </source>
</evidence>
<protein>
    <submittedName>
        <fullName evidence="3">Aryl-sulfate sulfotransferase</fullName>
    </submittedName>
</protein>
<reference evidence="3" key="1">
    <citation type="submission" date="2021-05" db="EMBL/GenBank/DDBJ databases">
        <title>Molecular characterization for Shewanella algae harboring chromosomal blaOXA-55-like strains isolated from clinical and environment sample.</title>
        <authorList>
            <person name="Ohama Y."/>
            <person name="Aoki K."/>
            <person name="Harada S."/>
            <person name="Moriya K."/>
            <person name="Ishii Y."/>
            <person name="Tateda K."/>
        </authorList>
    </citation>
    <scope>NUCLEOTIDE SEQUENCE</scope>
    <source>
        <strain evidence="3">JCM 11563</strain>
    </source>
</reference>
<dbReference type="RefSeq" id="WP_220780984.1">
    <property type="nucleotide sequence ID" value="NZ_BPEY01000029.1"/>
</dbReference>
<sequence length="586" mass="65636">MKLTKIAFALAVIVSAPTMAAKFNAISAPAAQGQLGSVVVNPYGTSPQTAIVDLGGYEVNSAKVVVHGKGKDGVDIEYDVSRETILDHNGIPVFGLYANFDNKVTLTYKKNGKHVVEDYSIYTQPRTGGASVNGMKLNFPEVTPIKVDEEFKDRLYLINYIMPVEGSTAVTWAGGMGALEWDRHPVTFITDTQGETRWSLDVSDIHDVKHLDKRGIVMGIHQMDNGDIIFGQGMKIFRMTMMGETVFEWNLPRGYQDFSHDMQLMENGNYLVRAAKTSYLREDGKRVHTVRDQILEIDPTGKLVEVWDLNKILDNMRDAHLVALDAGAVCLNIDDEKMGQKAKIEPDAPYGDIPGVGAGRNWAHVNSVEYDPADDSIILSLRHQGNVKIGRDKEVKWILSPREGWTGDLAKKVLQPVDSNGDEIQCTEKGLCEDPSKFDFTYTQHTTWLTGKEEGDDEVSIVSFDNGDGRFYEQPAFPTDKYSRGVEFLINEDDMTVEQRWQYGQERGFEWYSVVTSNISYEKDRDTMFMYSANTKMSDPKELTVGILNEVKDGTHDVKVELHVTSPMPRSTGYRAVIIDPNKTIK</sequence>
<gene>
    <name evidence="3" type="primary">assT_1</name>
    <name evidence="3" type="ORF">TUM4438_19370</name>
</gene>
<dbReference type="Pfam" id="PF17425">
    <property type="entry name" value="Arylsulfotran_N"/>
    <property type="match status" value="1"/>
</dbReference>
<feature type="signal peptide" evidence="1">
    <location>
        <begin position="1"/>
        <end position="20"/>
    </location>
</feature>
<evidence type="ECO:0000259" key="2">
    <source>
        <dbReference type="Pfam" id="PF17425"/>
    </source>
</evidence>
<dbReference type="InterPro" id="IPR010262">
    <property type="entry name" value="Arylsulfotransferase_bact"/>
</dbReference>
<keyword evidence="1" id="KW-0732">Signal</keyword>
<comment type="caution">
    <text evidence="3">The sequence shown here is derived from an EMBL/GenBank/DDBJ whole genome shotgun (WGS) entry which is preliminary data.</text>
</comment>
<dbReference type="Proteomes" id="UP000887104">
    <property type="component" value="Unassembled WGS sequence"/>
</dbReference>
<dbReference type="InterPro" id="IPR035391">
    <property type="entry name" value="Arylsulfotran_N"/>
</dbReference>
<keyword evidence="4" id="KW-1185">Reference proteome</keyword>
<dbReference type="Gene3D" id="2.60.40.3100">
    <property type="entry name" value="Arylsulphate sulphotransferase monomer, N-terminal domain"/>
    <property type="match status" value="1"/>
</dbReference>